<keyword evidence="3" id="KW-0805">Transcription regulation</keyword>
<dbReference type="PRINTS" id="PR01590">
    <property type="entry name" value="HTHFIS"/>
</dbReference>
<keyword evidence="4" id="KW-0238">DNA-binding</keyword>
<evidence type="ECO:0000256" key="1">
    <source>
        <dbReference type="ARBA" id="ARBA00022741"/>
    </source>
</evidence>
<evidence type="ECO:0000313" key="9">
    <source>
        <dbReference type="EMBL" id="MBM3317942.1"/>
    </source>
</evidence>
<dbReference type="InterPro" id="IPR002078">
    <property type="entry name" value="Sigma_54_int"/>
</dbReference>
<feature type="region of interest" description="Disordered" evidence="7">
    <location>
        <begin position="263"/>
        <end position="284"/>
    </location>
</feature>
<comment type="caution">
    <text evidence="9">The sequence shown here is derived from an EMBL/GenBank/DDBJ whole genome shotgun (WGS) entry which is preliminary data.</text>
</comment>
<dbReference type="FunFam" id="1.10.8.60:FF:000014">
    <property type="entry name" value="DNA-binding transcriptional regulator NtrC"/>
    <property type="match status" value="1"/>
</dbReference>
<dbReference type="PROSITE" id="PS00675">
    <property type="entry name" value="SIGMA54_INTERACT_1"/>
    <property type="match status" value="1"/>
</dbReference>
<dbReference type="Pfam" id="PF00158">
    <property type="entry name" value="Sigma54_activat"/>
    <property type="match status" value="1"/>
</dbReference>
<keyword evidence="1" id="KW-0547">Nucleotide-binding</keyword>
<dbReference type="SUPFAM" id="SSF52540">
    <property type="entry name" value="P-loop containing nucleoside triphosphate hydrolases"/>
    <property type="match status" value="1"/>
</dbReference>
<evidence type="ECO:0000256" key="6">
    <source>
        <dbReference type="ARBA" id="ARBA00023163"/>
    </source>
</evidence>
<dbReference type="Pfam" id="PF02954">
    <property type="entry name" value="HTH_8"/>
    <property type="match status" value="1"/>
</dbReference>
<protein>
    <submittedName>
        <fullName evidence="9">Sigma 54-interacting transcriptional regulator</fullName>
    </submittedName>
</protein>
<gene>
    <name evidence="9" type="ORF">FJY75_08810</name>
</gene>
<evidence type="ECO:0000259" key="8">
    <source>
        <dbReference type="PROSITE" id="PS50045"/>
    </source>
</evidence>
<organism evidence="9 10">
    <name type="scientific">Eiseniibacteriota bacterium</name>
    <dbReference type="NCBI Taxonomy" id="2212470"/>
    <lineage>
        <taxon>Bacteria</taxon>
        <taxon>Candidatus Eiseniibacteriota</taxon>
    </lineage>
</organism>
<dbReference type="Proteomes" id="UP000748308">
    <property type="component" value="Unassembled WGS sequence"/>
</dbReference>
<keyword evidence="2" id="KW-0067">ATP-binding</keyword>
<dbReference type="PROSITE" id="PS50045">
    <property type="entry name" value="SIGMA54_INTERACT_4"/>
    <property type="match status" value="1"/>
</dbReference>
<dbReference type="InterPro" id="IPR025662">
    <property type="entry name" value="Sigma_54_int_dom_ATP-bd_1"/>
</dbReference>
<proteinExistence type="predicted"/>
<dbReference type="SMART" id="SM00382">
    <property type="entry name" value="AAA"/>
    <property type="match status" value="1"/>
</dbReference>
<sequence length="341" mass="38294">MTTGRAHSERIVAASPAMKRILRLVRRIAPTESNILLTGESGTGKEKVARLIHYQSNRSRGPFVAVNMAAVPATLIESELFGHVRGAFTDAKRAKRGFFELADGGTLFLDEIAEIPPQVQGTLLRVLQEREVHPVGGEAALRVDARVIAATNRDLRVEIAEKRFREDLYYRLNVFRLHIPPLRERKEDIPFLVRFFLERLAERHRKRVSEVSDQAWALLMNYEYPGNVRELENAVERGVILAEEGESIKVWDLPPEIAEGRVPQLPARASGEASPGRGARPRDSAEAGYDLSLSLEEVEALHIRRVIEASEGNLTRAARRLGISRTTLWRKTRKYGIASVS</sequence>
<evidence type="ECO:0000313" key="10">
    <source>
        <dbReference type="Proteomes" id="UP000748308"/>
    </source>
</evidence>
<dbReference type="InterPro" id="IPR002197">
    <property type="entry name" value="HTH_Fis"/>
</dbReference>
<dbReference type="InterPro" id="IPR025944">
    <property type="entry name" value="Sigma_54_int_dom_CS"/>
</dbReference>
<feature type="domain" description="Sigma-54 factor interaction" evidence="8">
    <location>
        <begin position="11"/>
        <end position="240"/>
    </location>
</feature>
<dbReference type="EMBL" id="VGIY01000223">
    <property type="protein sequence ID" value="MBM3317942.1"/>
    <property type="molecule type" value="Genomic_DNA"/>
</dbReference>
<dbReference type="InterPro" id="IPR003593">
    <property type="entry name" value="AAA+_ATPase"/>
</dbReference>
<dbReference type="InterPro" id="IPR009057">
    <property type="entry name" value="Homeodomain-like_sf"/>
</dbReference>
<evidence type="ECO:0000256" key="5">
    <source>
        <dbReference type="ARBA" id="ARBA00023159"/>
    </source>
</evidence>
<dbReference type="InterPro" id="IPR058031">
    <property type="entry name" value="AAA_lid_NorR"/>
</dbReference>
<dbReference type="Gene3D" id="3.40.50.300">
    <property type="entry name" value="P-loop containing nucleotide triphosphate hydrolases"/>
    <property type="match status" value="1"/>
</dbReference>
<dbReference type="CDD" id="cd00009">
    <property type="entry name" value="AAA"/>
    <property type="match status" value="1"/>
</dbReference>
<dbReference type="SUPFAM" id="SSF46689">
    <property type="entry name" value="Homeodomain-like"/>
    <property type="match status" value="1"/>
</dbReference>
<evidence type="ECO:0000256" key="2">
    <source>
        <dbReference type="ARBA" id="ARBA00022840"/>
    </source>
</evidence>
<dbReference type="GO" id="GO:0005524">
    <property type="term" value="F:ATP binding"/>
    <property type="evidence" value="ECO:0007669"/>
    <property type="project" value="UniProtKB-KW"/>
</dbReference>
<evidence type="ECO:0000256" key="3">
    <source>
        <dbReference type="ARBA" id="ARBA00023015"/>
    </source>
</evidence>
<keyword evidence="5" id="KW-0010">Activator</keyword>
<dbReference type="Gene3D" id="1.10.10.60">
    <property type="entry name" value="Homeodomain-like"/>
    <property type="match status" value="1"/>
</dbReference>
<dbReference type="GO" id="GO:0006355">
    <property type="term" value="P:regulation of DNA-templated transcription"/>
    <property type="evidence" value="ECO:0007669"/>
    <property type="project" value="InterPro"/>
</dbReference>
<evidence type="ECO:0000256" key="4">
    <source>
        <dbReference type="ARBA" id="ARBA00023125"/>
    </source>
</evidence>
<dbReference type="FunFam" id="3.40.50.300:FF:000006">
    <property type="entry name" value="DNA-binding transcriptional regulator NtrC"/>
    <property type="match status" value="1"/>
</dbReference>
<dbReference type="Pfam" id="PF25601">
    <property type="entry name" value="AAA_lid_14"/>
    <property type="match status" value="1"/>
</dbReference>
<dbReference type="PROSITE" id="PS00676">
    <property type="entry name" value="SIGMA54_INTERACT_2"/>
    <property type="match status" value="1"/>
</dbReference>
<dbReference type="InterPro" id="IPR027417">
    <property type="entry name" value="P-loop_NTPase"/>
</dbReference>
<name>A0A938BR55_UNCEI</name>
<keyword evidence="6" id="KW-0804">Transcription</keyword>
<dbReference type="Gene3D" id="1.10.8.60">
    <property type="match status" value="1"/>
</dbReference>
<reference evidence="9" key="1">
    <citation type="submission" date="2019-03" db="EMBL/GenBank/DDBJ databases">
        <title>Lake Tanganyika Metagenome-Assembled Genomes (MAGs).</title>
        <authorList>
            <person name="Tran P."/>
        </authorList>
    </citation>
    <scope>NUCLEOTIDE SEQUENCE</scope>
    <source>
        <strain evidence="9">M_DeepCast_400m_m2_100</strain>
    </source>
</reference>
<dbReference type="AlphaFoldDB" id="A0A938BR55"/>
<accession>A0A938BR55</accession>
<evidence type="ECO:0000256" key="7">
    <source>
        <dbReference type="SAM" id="MobiDB-lite"/>
    </source>
</evidence>
<dbReference type="PROSITE" id="PS00688">
    <property type="entry name" value="SIGMA54_INTERACT_3"/>
    <property type="match status" value="1"/>
</dbReference>
<dbReference type="InterPro" id="IPR025943">
    <property type="entry name" value="Sigma_54_int_dom_ATP-bd_2"/>
</dbReference>
<dbReference type="GO" id="GO:0043565">
    <property type="term" value="F:sequence-specific DNA binding"/>
    <property type="evidence" value="ECO:0007669"/>
    <property type="project" value="InterPro"/>
</dbReference>
<dbReference type="PANTHER" id="PTHR32071">
    <property type="entry name" value="TRANSCRIPTIONAL REGULATORY PROTEIN"/>
    <property type="match status" value="1"/>
</dbReference>